<name>F0YBD5_AURAN</name>
<dbReference type="RefSeq" id="XP_009037638.1">
    <property type="nucleotide sequence ID" value="XM_009039390.1"/>
</dbReference>
<sequence>MGASHGVEPRARAIAVDGLLSLATYEANKVPLWGHARGRSALYGTAFGGLAPPLRESARRRLAALLAGDDVLARLGALTGPCVEETASGDALRDALDLVAMGGLVGRDARCRGGAVDALCALARGPAALRRRCWLHAGVRAVLVLAVDAPAGGTRSAALGAIQRAIALLLTHPRNQLEIYRQEDFVRVLASDDVFSVFAPPPKPRPWQLVVRDGLRGLEDDARDRDARAAAAEAARRADARAAALAAAEAMRALRRREGRRAGLAPDPAAAAAAATTAEARAAAALDAARAAERRADELDADAARRAADDARALLMHLARKGRPIDPVLRDGRAARIEASAGDLKRARAQAGKLVRRRERAAARKALAAARPPDADAPRYLPPRD</sequence>
<evidence type="ECO:0000256" key="1">
    <source>
        <dbReference type="SAM" id="Coils"/>
    </source>
</evidence>
<dbReference type="Proteomes" id="UP000002729">
    <property type="component" value="Unassembled WGS sequence"/>
</dbReference>
<feature type="region of interest" description="Disordered" evidence="2">
    <location>
        <begin position="347"/>
        <end position="385"/>
    </location>
</feature>
<feature type="compositionally biased region" description="Basic and acidic residues" evidence="2">
    <location>
        <begin position="373"/>
        <end position="385"/>
    </location>
</feature>
<organism evidence="4">
    <name type="scientific">Aureococcus anophagefferens</name>
    <name type="common">Harmful bloom alga</name>
    <dbReference type="NCBI Taxonomy" id="44056"/>
    <lineage>
        <taxon>Eukaryota</taxon>
        <taxon>Sar</taxon>
        <taxon>Stramenopiles</taxon>
        <taxon>Ochrophyta</taxon>
        <taxon>Pelagophyceae</taxon>
        <taxon>Pelagomonadales</taxon>
        <taxon>Pelagomonadaceae</taxon>
        <taxon>Aureococcus</taxon>
    </lineage>
</organism>
<protein>
    <submittedName>
        <fullName evidence="3">Uncharacterized protein</fullName>
    </submittedName>
</protein>
<keyword evidence="1" id="KW-0175">Coiled coil</keyword>
<proteinExistence type="predicted"/>
<dbReference type="OrthoDB" id="10687308at2759"/>
<feature type="coiled-coil region" evidence="1">
    <location>
        <begin position="275"/>
        <end position="302"/>
    </location>
</feature>
<dbReference type="InParanoid" id="F0YBD5"/>
<dbReference type="GeneID" id="20224993"/>
<dbReference type="AlphaFoldDB" id="F0YBD5"/>
<dbReference type="KEGG" id="aaf:AURANDRAFT_64765"/>
<reference evidence="3 4" key="1">
    <citation type="journal article" date="2011" name="Proc. Natl. Acad. Sci. U.S.A.">
        <title>Niche of harmful alga Aureococcus anophagefferens revealed through ecogenomics.</title>
        <authorList>
            <person name="Gobler C.J."/>
            <person name="Berry D.L."/>
            <person name="Dyhrman S.T."/>
            <person name="Wilhelm S.W."/>
            <person name="Salamov A."/>
            <person name="Lobanov A.V."/>
            <person name="Zhang Y."/>
            <person name="Collier J.L."/>
            <person name="Wurch L.L."/>
            <person name="Kustka A.B."/>
            <person name="Dill B.D."/>
            <person name="Shah M."/>
            <person name="VerBerkmoes N.C."/>
            <person name="Kuo A."/>
            <person name="Terry A."/>
            <person name="Pangilinan J."/>
            <person name="Lindquist E.A."/>
            <person name="Lucas S."/>
            <person name="Paulsen I.T."/>
            <person name="Hattenrath-Lehmann T.K."/>
            <person name="Talmage S.C."/>
            <person name="Walker E.A."/>
            <person name="Koch F."/>
            <person name="Burson A.M."/>
            <person name="Marcoval M.A."/>
            <person name="Tang Y.Z."/>
            <person name="Lecleir G.R."/>
            <person name="Coyne K.J."/>
            <person name="Berg G.M."/>
            <person name="Bertrand E.M."/>
            <person name="Saito M.A."/>
            <person name="Gladyshev V.N."/>
            <person name="Grigoriev I.V."/>
        </authorList>
    </citation>
    <scope>NUCLEOTIDE SEQUENCE [LARGE SCALE GENOMIC DNA]</scope>
    <source>
        <strain evidence="4">CCMP 1984</strain>
    </source>
</reference>
<keyword evidence="4" id="KW-1185">Reference proteome</keyword>
<evidence type="ECO:0000256" key="2">
    <source>
        <dbReference type="SAM" id="MobiDB-lite"/>
    </source>
</evidence>
<gene>
    <name evidence="3" type="ORF">AURANDRAFT_64765</name>
</gene>
<dbReference type="EMBL" id="GL833130">
    <property type="protein sequence ID" value="EGB07640.1"/>
    <property type="molecule type" value="Genomic_DNA"/>
</dbReference>
<evidence type="ECO:0000313" key="4">
    <source>
        <dbReference type="Proteomes" id="UP000002729"/>
    </source>
</evidence>
<accession>F0YBD5</accession>
<evidence type="ECO:0000313" key="3">
    <source>
        <dbReference type="EMBL" id="EGB07640.1"/>
    </source>
</evidence>